<dbReference type="GO" id="GO:0005249">
    <property type="term" value="F:voltage-gated potassium channel activity"/>
    <property type="evidence" value="ECO:0007669"/>
    <property type="project" value="InterPro"/>
</dbReference>
<keyword evidence="2" id="KW-0813">Transport</keyword>
<feature type="transmembrane region" description="Helical" evidence="12">
    <location>
        <begin position="217"/>
        <end position="240"/>
    </location>
</feature>
<gene>
    <name evidence="14" type="ORF">EPD60_07525</name>
</gene>
<dbReference type="GO" id="GO:0001508">
    <property type="term" value="P:action potential"/>
    <property type="evidence" value="ECO:0007669"/>
    <property type="project" value="TreeGrafter"/>
</dbReference>
<dbReference type="AlphaFoldDB" id="A0A4R1BH77"/>
<keyword evidence="6" id="KW-0851">Voltage-gated channel</keyword>
<sequence length="263" mass="29754">MKRRVFTFLDPSETEHPAEKWVDAAVIALILANTVAVILETVEPLYQRNRVFFDGFESFSVAFFTAEYLLRLWTVTANPKYRHPIQGRVKWMVSSGAIVDLLAILPFYLPLLIGYDLRFIRLLRLTRLLRFFKMGRYVGAFRMIHQVFRTKKEELVLSLSITLLLIVVASCLMYFVEHDAQPAKFSSIPETMWWSVATLTTVGYGDVYPVTTLGKTLTALISILGVGMFALPAGILASGFSESWKGEKNGQNCPHCGESIKCQ</sequence>
<dbReference type="Gene3D" id="1.20.120.350">
    <property type="entry name" value="Voltage-gated potassium channels. Chain C"/>
    <property type="match status" value="1"/>
</dbReference>
<dbReference type="InterPro" id="IPR005821">
    <property type="entry name" value="Ion_trans_dom"/>
</dbReference>
<keyword evidence="7" id="KW-0630">Potassium</keyword>
<keyword evidence="4 12" id="KW-0812">Transmembrane</keyword>
<keyword evidence="8 12" id="KW-1133">Transmembrane helix</keyword>
<keyword evidence="15" id="KW-1185">Reference proteome</keyword>
<dbReference type="OrthoDB" id="9799090at2"/>
<dbReference type="PRINTS" id="PR00169">
    <property type="entry name" value="KCHANNEL"/>
</dbReference>
<keyword evidence="5" id="KW-0631">Potassium channel</keyword>
<keyword evidence="10 12" id="KW-0472">Membrane</keyword>
<evidence type="ECO:0000259" key="13">
    <source>
        <dbReference type="Pfam" id="PF00520"/>
    </source>
</evidence>
<evidence type="ECO:0000256" key="10">
    <source>
        <dbReference type="ARBA" id="ARBA00023136"/>
    </source>
</evidence>
<dbReference type="InterPro" id="IPR028325">
    <property type="entry name" value="VG_K_chnl"/>
</dbReference>
<feature type="transmembrane region" description="Helical" evidence="12">
    <location>
        <begin position="156"/>
        <end position="176"/>
    </location>
</feature>
<dbReference type="PANTHER" id="PTHR11537">
    <property type="entry name" value="VOLTAGE-GATED POTASSIUM CHANNEL"/>
    <property type="match status" value="1"/>
</dbReference>
<dbReference type="Pfam" id="PF00520">
    <property type="entry name" value="Ion_trans"/>
    <property type="match status" value="1"/>
</dbReference>
<evidence type="ECO:0000256" key="1">
    <source>
        <dbReference type="ARBA" id="ARBA00004141"/>
    </source>
</evidence>
<evidence type="ECO:0000256" key="9">
    <source>
        <dbReference type="ARBA" id="ARBA00023065"/>
    </source>
</evidence>
<dbReference type="PANTHER" id="PTHR11537:SF254">
    <property type="entry name" value="POTASSIUM VOLTAGE-GATED CHANNEL PROTEIN SHAB"/>
    <property type="match status" value="1"/>
</dbReference>
<evidence type="ECO:0000313" key="14">
    <source>
        <dbReference type="EMBL" id="TCJ16590.1"/>
    </source>
</evidence>
<evidence type="ECO:0000256" key="2">
    <source>
        <dbReference type="ARBA" id="ARBA00022448"/>
    </source>
</evidence>
<dbReference type="Proteomes" id="UP000295334">
    <property type="component" value="Unassembled WGS sequence"/>
</dbReference>
<feature type="transmembrane region" description="Helical" evidence="12">
    <location>
        <begin position="51"/>
        <end position="70"/>
    </location>
</feature>
<dbReference type="InterPro" id="IPR027359">
    <property type="entry name" value="Volt_channel_dom_sf"/>
</dbReference>
<keyword evidence="11" id="KW-0407">Ion channel</keyword>
<dbReference type="GO" id="GO:0008076">
    <property type="term" value="C:voltage-gated potassium channel complex"/>
    <property type="evidence" value="ECO:0007669"/>
    <property type="project" value="InterPro"/>
</dbReference>
<evidence type="ECO:0000256" key="11">
    <source>
        <dbReference type="ARBA" id="ARBA00023303"/>
    </source>
</evidence>
<protein>
    <submittedName>
        <fullName evidence="14">Ion transporter</fullName>
    </submittedName>
</protein>
<comment type="caution">
    <text evidence="14">The sequence shown here is derived from an EMBL/GenBank/DDBJ whole genome shotgun (WGS) entry which is preliminary data.</text>
</comment>
<keyword evidence="3" id="KW-0633">Potassium transport</keyword>
<dbReference type="FunFam" id="1.10.287.70:FF:000028">
    <property type="entry name" value="potassium voltage-gated channel subfamily D member 3"/>
    <property type="match status" value="1"/>
</dbReference>
<proteinExistence type="predicted"/>
<feature type="domain" description="Ion transport" evidence="13">
    <location>
        <begin position="20"/>
        <end position="242"/>
    </location>
</feature>
<evidence type="ECO:0000256" key="3">
    <source>
        <dbReference type="ARBA" id="ARBA00022538"/>
    </source>
</evidence>
<name>A0A4R1BH77_9BACT</name>
<evidence type="ECO:0000256" key="6">
    <source>
        <dbReference type="ARBA" id="ARBA00022882"/>
    </source>
</evidence>
<keyword evidence="9" id="KW-0406">Ion transport</keyword>
<dbReference type="EMBL" id="SJZI01000011">
    <property type="protein sequence ID" value="TCJ16590.1"/>
    <property type="molecule type" value="Genomic_DNA"/>
</dbReference>
<evidence type="ECO:0000313" key="15">
    <source>
        <dbReference type="Proteomes" id="UP000295334"/>
    </source>
</evidence>
<comment type="subcellular location">
    <subcellularLocation>
        <location evidence="1">Membrane</location>
        <topology evidence="1">Multi-pass membrane protein</topology>
    </subcellularLocation>
</comment>
<dbReference type="Gene3D" id="1.10.287.70">
    <property type="match status" value="1"/>
</dbReference>
<feature type="transmembrane region" description="Helical" evidence="12">
    <location>
        <begin position="91"/>
        <end position="113"/>
    </location>
</feature>
<evidence type="ECO:0000256" key="4">
    <source>
        <dbReference type="ARBA" id="ARBA00022692"/>
    </source>
</evidence>
<evidence type="ECO:0000256" key="8">
    <source>
        <dbReference type="ARBA" id="ARBA00022989"/>
    </source>
</evidence>
<evidence type="ECO:0000256" key="12">
    <source>
        <dbReference type="SAM" id="Phobius"/>
    </source>
</evidence>
<accession>A0A4R1BH77</accession>
<reference evidence="14 15" key="1">
    <citation type="submission" date="2019-03" db="EMBL/GenBank/DDBJ databases">
        <authorList>
            <person name="Kim M.K.M."/>
        </authorList>
    </citation>
    <scope>NUCLEOTIDE SEQUENCE [LARGE SCALE GENOMIC DNA]</scope>
    <source>
        <strain evidence="14 15">17J68-12</strain>
    </source>
</reference>
<evidence type="ECO:0000256" key="7">
    <source>
        <dbReference type="ARBA" id="ARBA00022958"/>
    </source>
</evidence>
<evidence type="ECO:0000256" key="5">
    <source>
        <dbReference type="ARBA" id="ARBA00022826"/>
    </source>
</evidence>
<dbReference type="SUPFAM" id="SSF81324">
    <property type="entry name" value="Voltage-gated potassium channels"/>
    <property type="match status" value="1"/>
</dbReference>
<organism evidence="14 15">
    <name type="scientific">Flaviaesturariibacter flavus</name>
    <dbReference type="NCBI Taxonomy" id="2502780"/>
    <lineage>
        <taxon>Bacteria</taxon>
        <taxon>Pseudomonadati</taxon>
        <taxon>Bacteroidota</taxon>
        <taxon>Chitinophagia</taxon>
        <taxon>Chitinophagales</taxon>
        <taxon>Chitinophagaceae</taxon>
        <taxon>Flaviaestuariibacter</taxon>
    </lineage>
</organism>